<proteinExistence type="predicted"/>
<protein>
    <submittedName>
        <fullName evidence="1">Uncharacterized protein</fullName>
    </submittedName>
</protein>
<keyword evidence="2" id="KW-1185">Reference proteome</keyword>
<dbReference type="OrthoDB" id="523796at2759"/>
<comment type="caution">
    <text evidence="1">The sequence shown here is derived from an EMBL/GenBank/DDBJ whole genome shotgun (WGS) entry which is preliminary data.</text>
</comment>
<dbReference type="EMBL" id="NBIV01000030">
    <property type="protein sequence ID" value="PXF47028.1"/>
    <property type="molecule type" value="Genomic_DNA"/>
</dbReference>
<reference evidence="1 2" key="1">
    <citation type="journal article" date="2018" name="Mol. Biol. Evol.">
        <title>Analysis of the draft genome of the red seaweed Gracilariopsis chorda provides insights into genome size evolution in Rhodophyta.</title>
        <authorList>
            <person name="Lee J."/>
            <person name="Yang E.C."/>
            <person name="Graf L."/>
            <person name="Yang J.H."/>
            <person name="Qiu H."/>
            <person name="Zel Zion U."/>
            <person name="Chan C.X."/>
            <person name="Stephens T.G."/>
            <person name="Weber A.P.M."/>
            <person name="Boo G.H."/>
            <person name="Boo S.M."/>
            <person name="Kim K.M."/>
            <person name="Shin Y."/>
            <person name="Jung M."/>
            <person name="Lee S.J."/>
            <person name="Yim H.S."/>
            <person name="Lee J.H."/>
            <person name="Bhattacharya D."/>
            <person name="Yoon H.S."/>
        </authorList>
    </citation>
    <scope>NUCLEOTIDE SEQUENCE [LARGE SCALE GENOMIC DNA]</scope>
    <source>
        <strain evidence="1 2">SKKU-2015</strain>
        <tissue evidence="1">Whole body</tissue>
    </source>
</reference>
<dbReference type="AlphaFoldDB" id="A0A2V3IY02"/>
<accession>A0A2V3IY02</accession>
<dbReference type="Proteomes" id="UP000247409">
    <property type="component" value="Unassembled WGS sequence"/>
</dbReference>
<sequence length="85" mass="9379">MSSTALAYGCMGFALAAFSNGVRKLPVMRRPWEHVMYFGIGTWLGSKVDSFKTNNKALLAEQMAKREAVAAERESRIAARKSTAH</sequence>
<name>A0A2V3IY02_9FLOR</name>
<dbReference type="PANTHER" id="PTHR36052:SF1">
    <property type="entry name" value="EXCITATORY AMINO ACID TRANSPORTER"/>
    <property type="match status" value="1"/>
</dbReference>
<gene>
    <name evidence="1" type="ORF">BWQ96_03218</name>
</gene>
<organism evidence="1 2">
    <name type="scientific">Gracilariopsis chorda</name>
    <dbReference type="NCBI Taxonomy" id="448386"/>
    <lineage>
        <taxon>Eukaryota</taxon>
        <taxon>Rhodophyta</taxon>
        <taxon>Florideophyceae</taxon>
        <taxon>Rhodymeniophycidae</taxon>
        <taxon>Gracilariales</taxon>
        <taxon>Gracilariaceae</taxon>
        <taxon>Gracilariopsis</taxon>
    </lineage>
</organism>
<evidence type="ECO:0000313" key="2">
    <source>
        <dbReference type="Proteomes" id="UP000247409"/>
    </source>
</evidence>
<evidence type="ECO:0000313" key="1">
    <source>
        <dbReference type="EMBL" id="PXF47028.1"/>
    </source>
</evidence>
<dbReference type="PANTHER" id="PTHR36052">
    <property type="entry name" value="EXCITATORY AMINO ACID TRANSPORTER"/>
    <property type="match status" value="1"/>
</dbReference>